<accession>A0AAF0Y3L7</accession>
<evidence type="ECO:0000256" key="2">
    <source>
        <dbReference type="SAM" id="Phobius"/>
    </source>
</evidence>
<feature type="transmembrane region" description="Helical" evidence="2">
    <location>
        <begin position="168"/>
        <end position="194"/>
    </location>
</feature>
<evidence type="ECO:0000313" key="4">
    <source>
        <dbReference type="Proteomes" id="UP000827549"/>
    </source>
</evidence>
<dbReference type="Proteomes" id="UP000827549">
    <property type="component" value="Chromosome 1"/>
</dbReference>
<dbReference type="RefSeq" id="XP_062623033.1">
    <property type="nucleotide sequence ID" value="XM_062767049.1"/>
</dbReference>
<organism evidence="3 4">
    <name type="scientific">Vanrija pseudolonga</name>
    <dbReference type="NCBI Taxonomy" id="143232"/>
    <lineage>
        <taxon>Eukaryota</taxon>
        <taxon>Fungi</taxon>
        <taxon>Dikarya</taxon>
        <taxon>Basidiomycota</taxon>
        <taxon>Agaricomycotina</taxon>
        <taxon>Tremellomycetes</taxon>
        <taxon>Trichosporonales</taxon>
        <taxon>Trichosporonaceae</taxon>
        <taxon>Vanrija</taxon>
    </lineage>
</organism>
<feature type="compositionally biased region" description="Basic and acidic residues" evidence="1">
    <location>
        <begin position="233"/>
        <end position="243"/>
    </location>
</feature>
<keyword evidence="4" id="KW-1185">Reference proteome</keyword>
<reference evidence="3" key="1">
    <citation type="submission" date="2023-10" db="EMBL/GenBank/DDBJ databases">
        <authorList>
            <person name="Noh H."/>
        </authorList>
    </citation>
    <scope>NUCLEOTIDE SEQUENCE</scope>
    <source>
        <strain evidence="3">DUCC4014</strain>
    </source>
</reference>
<dbReference type="GO" id="GO:0032153">
    <property type="term" value="C:cell division site"/>
    <property type="evidence" value="ECO:0007669"/>
    <property type="project" value="TreeGrafter"/>
</dbReference>
<feature type="transmembrane region" description="Helical" evidence="2">
    <location>
        <begin position="134"/>
        <end position="156"/>
    </location>
</feature>
<feature type="compositionally biased region" description="Gly residues" evidence="1">
    <location>
        <begin position="334"/>
        <end position="343"/>
    </location>
</feature>
<keyword evidence="2" id="KW-0812">Transmembrane</keyword>
<sequence length="598" mass="64009">MSCASGLPGVLLILAACVVLALVSFNTPLLKTFYFLEANFANGDYAGSLRLGTLGYCLTQSGSENCVGPQVGYNFDLNTILNVKLFNIPSVISKALTYTLILHPIALAFAVISLICGLLDLIPGFSVLCFPTCFAGIAGGITLIAFIFDLAIFFIAKSRIQSVSGASANVGAAVWMTLAGWLLCGFAGCAWGMAGCCCCGGGGRRDNNNGRRRRDKEMDDYNRDTDMRLQALRDDQRRQKEQDLPNFQPYERVPQKEDHEDKYLYDDSPASSQPRPLRRDGSVLQGVGVGYGRKQGTPQNGYGGGPNDYGYGQQGLAPQRQPSTGSSYMTAGAAGVGAGGGGVDQPHRGGHDYNQNQGYEEFNDNYNYNQGQGQGHGDYYNDPYGQQQQPQQHYNQQGYNDPYGNQQGYAPQAAAPQGGHDYYAGGAAVASRAPASADSHGYHDPGPVVNPADPYHHAYEDDGLGGIGRAATSPAQEREYTGHQGFGYTTAQQQGQPASPIQVPTPQHLVNPQQSSLLNRQHSVSSEYSQGQEHITSPTGYGTYVGAAYPPVPPPVQMPTAHEVDEVDEAPRPPSYGQVAGASTYQPPPEKSSSAVRQ</sequence>
<keyword evidence="2" id="KW-1133">Transmembrane helix</keyword>
<dbReference type="GO" id="GO:0005886">
    <property type="term" value="C:plasma membrane"/>
    <property type="evidence" value="ECO:0007669"/>
    <property type="project" value="InterPro"/>
</dbReference>
<dbReference type="InterPro" id="IPR051380">
    <property type="entry name" value="pH-response_reg_palI/RIM9"/>
</dbReference>
<evidence type="ECO:0000256" key="1">
    <source>
        <dbReference type="SAM" id="MobiDB-lite"/>
    </source>
</evidence>
<dbReference type="InterPro" id="IPR009571">
    <property type="entry name" value="SUR7/Rim9-like_fungi"/>
</dbReference>
<feature type="transmembrane region" description="Helical" evidence="2">
    <location>
        <begin position="100"/>
        <end position="122"/>
    </location>
</feature>
<feature type="compositionally biased region" description="Basic and acidic residues" evidence="1">
    <location>
        <begin position="253"/>
        <end position="265"/>
    </location>
</feature>
<feature type="compositionally biased region" description="Polar residues" evidence="1">
    <location>
        <begin position="320"/>
        <end position="329"/>
    </location>
</feature>
<dbReference type="PANTHER" id="PTHR28013:SF4">
    <property type="entry name" value="MARVEL DOMAIN-CONTAINING PROTEIN"/>
    <property type="match status" value="1"/>
</dbReference>
<feature type="transmembrane region" description="Helical" evidence="2">
    <location>
        <begin position="6"/>
        <end position="25"/>
    </location>
</feature>
<gene>
    <name evidence="3" type="primary">RIM9_2</name>
    <name evidence="3" type="ORF">LOC62_01G000602</name>
</gene>
<evidence type="ECO:0000313" key="3">
    <source>
        <dbReference type="EMBL" id="WOO77001.1"/>
    </source>
</evidence>
<name>A0AAF0Y3L7_9TREE</name>
<dbReference type="GeneID" id="87803860"/>
<dbReference type="Pfam" id="PF06687">
    <property type="entry name" value="SUR7"/>
    <property type="match status" value="1"/>
</dbReference>
<dbReference type="EMBL" id="CP086714">
    <property type="protein sequence ID" value="WOO77001.1"/>
    <property type="molecule type" value="Genomic_DNA"/>
</dbReference>
<keyword evidence="2" id="KW-0472">Membrane</keyword>
<dbReference type="GO" id="GO:0035838">
    <property type="term" value="C:growing cell tip"/>
    <property type="evidence" value="ECO:0007669"/>
    <property type="project" value="TreeGrafter"/>
</dbReference>
<dbReference type="PANTHER" id="PTHR28013">
    <property type="entry name" value="PROTEIN DCV1-RELATED"/>
    <property type="match status" value="1"/>
</dbReference>
<feature type="compositionally biased region" description="Polar residues" evidence="1">
    <location>
        <begin position="581"/>
        <end position="598"/>
    </location>
</feature>
<feature type="region of interest" description="Disordered" evidence="1">
    <location>
        <begin position="233"/>
        <end position="598"/>
    </location>
</feature>
<feature type="compositionally biased region" description="Low complexity" evidence="1">
    <location>
        <begin position="364"/>
        <end position="437"/>
    </location>
</feature>
<dbReference type="AlphaFoldDB" id="A0AAF0Y3L7"/>
<protein>
    <submittedName>
        <fullName evidence="3">PH-response regulator protein palI/RIM9</fullName>
    </submittedName>
</protein>
<feature type="region of interest" description="Disordered" evidence="1">
    <location>
        <begin position="208"/>
        <end position="227"/>
    </location>
</feature>
<feature type="compositionally biased region" description="Polar residues" evidence="1">
    <location>
        <begin position="487"/>
        <end position="540"/>
    </location>
</feature>
<proteinExistence type="predicted"/>